<keyword evidence="1" id="KW-1133">Transmembrane helix</keyword>
<feature type="transmembrane region" description="Helical" evidence="1">
    <location>
        <begin position="70"/>
        <end position="91"/>
    </location>
</feature>
<accession>A0A5K0U854</accession>
<protein>
    <submittedName>
        <fullName evidence="2">Uncharacterized protein</fullName>
    </submittedName>
</protein>
<feature type="transmembrane region" description="Helical" evidence="1">
    <location>
        <begin position="103"/>
        <end position="123"/>
    </location>
</feature>
<keyword evidence="3" id="KW-1185">Reference proteome</keyword>
<keyword evidence="1" id="KW-0812">Transmembrane</keyword>
<name>A0A5K0U854_9VIRU</name>
<evidence type="ECO:0000313" key="3">
    <source>
        <dbReference type="Proteomes" id="UP000594342"/>
    </source>
</evidence>
<organism evidence="2 3">
    <name type="scientific">Yasminevirus sp. GU-2018</name>
    <dbReference type="NCBI Taxonomy" id="2420051"/>
    <lineage>
        <taxon>Viruses</taxon>
        <taxon>Varidnaviria</taxon>
        <taxon>Bamfordvirae</taxon>
        <taxon>Nucleocytoviricota</taxon>
        <taxon>Megaviricetes</taxon>
        <taxon>Imitervirales</taxon>
        <taxon>Mimiviridae</taxon>
        <taxon>Klosneuvirinae</taxon>
        <taxon>Yasminevirus</taxon>
        <taxon>Yasminevirus saudimassiliense</taxon>
    </lineage>
</organism>
<feature type="transmembrane region" description="Helical" evidence="1">
    <location>
        <begin position="37"/>
        <end position="58"/>
    </location>
</feature>
<dbReference type="EMBL" id="UPSH01000001">
    <property type="protein sequence ID" value="VBB18208.1"/>
    <property type="molecule type" value="Genomic_DNA"/>
</dbReference>
<dbReference type="Proteomes" id="UP000594342">
    <property type="component" value="Unassembled WGS sequence"/>
</dbReference>
<keyword evidence="1" id="KW-0472">Membrane</keyword>
<comment type="caution">
    <text evidence="2">The sequence shown here is derived from an EMBL/GenBank/DDBJ whole genome shotgun (WGS) entry which is preliminary data.</text>
</comment>
<reference evidence="2 3" key="1">
    <citation type="submission" date="2018-10" db="EMBL/GenBank/DDBJ databases">
        <authorList>
            <consortium name="IHU Genomes"/>
        </authorList>
    </citation>
    <scope>NUCLEOTIDE SEQUENCE [LARGE SCALE GENOMIC DNA]</scope>
    <source>
        <strain evidence="2 3">A1</strain>
    </source>
</reference>
<feature type="transmembrane region" description="Helical" evidence="1">
    <location>
        <begin position="179"/>
        <end position="197"/>
    </location>
</feature>
<evidence type="ECO:0000313" key="2">
    <source>
        <dbReference type="EMBL" id="VBB18208.1"/>
    </source>
</evidence>
<proteinExistence type="predicted"/>
<sequence>MSNDTYNTNATIGASVDVIINNTITNTSNINHTEPDVYIQLGILCGIIVGTFILSLLIDRCINRCFDKSYYVFTTAVAVVTPYGILTPYVMYVFDDEKIKTGVIITICAWSGILLLGTVILCIRKRRSVKSCFHCMCCSRNSDSGSDSDDEEYVGYSPRYDTRTVIIRNDDRADSIRNTVTKIAYFYIILNIIYLIFLA</sequence>
<gene>
    <name evidence="2" type="ORF">YASMINEVIRUS_671</name>
</gene>
<evidence type="ECO:0000256" key="1">
    <source>
        <dbReference type="SAM" id="Phobius"/>
    </source>
</evidence>